<evidence type="ECO:0000256" key="2">
    <source>
        <dbReference type="ARBA" id="ARBA00005119"/>
    </source>
</evidence>
<evidence type="ECO:0000256" key="6">
    <source>
        <dbReference type="ARBA" id="ARBA00022695"/>
    </source>
</evidence>
<dbReference type="GO" id="GO:0008654">
    <property type="term" value="P:phospholipid biosynthetic process"/>
    <property type="evidence" value="ECO:0007669"/>
    <property type="project" value="UniProtKB-KW"/>
</dbReference>
<feature type="transmembrane region" description="Helical" evidence="9">
    <location>
        <begin position="6"/>
        <end position="24"/>
    </location>
</feature>
<evidence type="ECO:0000256" key="9">
    <source>
        <dbReference type="SAM" id="Phobius"/>
    </source>
</evidence>
<evidence type="ECO:0000256" key="4">
    <source>
        <dbReference type="ARBA" id="ARBA00012487"/>
    </source>
</evidence>
<dbReference type="EMBL" id="AMZH03009040">
    <property type="protein sequence ID" value="RRT57696.1"/>
    <property type="molecule type" value="Genomic_DNA"/>
</dbReference>
<gene>
    <name evidence="10" type="ORF">B296_00047074</name>
</gene>
<organism evidence="10 11">
    <name type="scientific">Ensete ventricosum</name>
    <name type="common">Abyssinian banana</name>
    <name type="synonym">Musa ensete</name>
    <dbReference type="NCBI Taxonomy" id="4639"/>
    <lineage>
        <taxon>Eukaryota</taxon>
        <taxon>Viridiplantae</taxon>
        <taxon>Streptophyta</taxon>
        <taxon>Embryophyta</taxon>
        <taxon>Tracheophyta</taxon>
        <taxon>Spermatophyta</taxon>
        <taxon>Magnoliopsida</taxon>
        <taxon>Liliopsida</taxon>
        <taxon>Zingiberales</taxon>
        <taxon>Musaceae</taxon>
        <taxon>Ensete</taxon>
    </lineage>
</organism>
<evidence type="ECO:0000256" key="8">
    <source>
        <dbReference type="ARBA" id="ARBA00023264"/>
    </source>
</evidence>
<proteinExistence type="predicted"/>
<sequence length="122" mass="12945">MLIISIVISASGFGVLNFTGSLFGDLIESMIKRDAGVKDSGSLIPGHGIVLSQRCMNLLLIATSDLAPKDINDASSLVPLQTILRPKFLICAGGILDRVDSYVFTGALCYSFVKIVLPLFGV</sequence>
<comment type="pathway">
    <text evidence="2">Phospholipid metabolism; CDP-diacylglycerol biosynthesis; CDP-diacylglycerol from sn-glycerol 3-phosphate: step 3/3.</text>
</comment>
<dbReference type="AlphaFoldDB" id="A0A426Z149"/>
<keyword evidence="7" id="KW-0594">Phospholipid biosynthesis</keyword>
<keyword evidence="8" id="KW-1208">Phospholipid metabolism</keyword>
<name>A0A426Z149_ENSVE</name>
<evidence type="ECO:0000256" key="7">
    <source>
        <dbReference type="ARBA" id="ARBA00023209"/>
    </source>
</evidence>
<evidence type="ECO:0000256" key="5">
    <source>
        <dbReference type="ARBA" id="ARBA00022516"/>
    </source>
</evidence>
<evidence type="ECO:0000256" key="1">
    <source>
        <dbReference type="ARBA" id="ARBA00001698"/>
    </source>
</evidence>
<evidence type="ECO:0000256" key="3">
    <source>
        <dbReference type="ARBA" id="ARBA00005189"/>
    </source>
</evidence>
<comment type="caution">
    <text evidence="10">The sequence shown here is derived from an EMBL/GenBank/DDBJ whole genome shotgun (WGS) entry which is preliminary data.</text>
</comment>
<accession>A0A426Z149</accession>
<keyword evidence="7" id="KW-0443">Lipid metabolism</keyword>
<keyword evidence="6" id="KW-0548">Nucleotidyltransferase</keyword>
<comment type="catalytic activity">
    <reaction evidence="1">
        <text>a 1,2-diacyl-sn-glycero-3-phosphate + CTP + H(+) = a CDP-1,2-diacyl-sn-glycerol + diphosphate</text>
        <dbReference type="Rhea" id="RHEA:16229"/>
        <dbReference type="ChEBI" id="CHEBI:15378"/>
        <dbReference type="ChEBI" id="CHEBI:33019"/>
        <dbReference type="ChEBI" id="CHEBI:37563"/>
        <dbReference type="ChEBI" id="CHEBI:58332"/>
        <dbReference type="ChEBI" id="CHEBI:58608"/>
        <dbReference type="EC" id="2.7.7.41"/>
    </reaction>
</comment>
<protein>
    <recommendedName>
        <fullName evidence="4">phosphatidate cytidylyltransferase</fullName>
        <ecNumber evidence="4">2.7.7.41</ecNumber>
    </recommendedName>
</protein>
<keyword evidence="9" id="KW-0812">Transmembrane</keyword>
<dbReference type="PANTHER" id="PTHR47101">
    <property type="entry name" value="PHOSPHATIDATE CYTIDYLYLTRANSFERASE 5, CHLOROPLASTIC"/>
    <property type="match status" value="1"/>
</dbReference>
<dbReference type="Proteomes" id="UP000287651">
    <property type="component" value="Unassembled WGS sequence"/>
</dbReference>
<dbReference type="Pfam" id="PF01148">
    <property type="entry name" value="CTP_transf_1"/>
    <property type="match status" value="1"/>
</dbReference>
<keyword evidence="9" id="KW-1133">Transmembrane helix</keyword>
<keyword evidence="6" id="KW-0808">Transferase</keyword>
<evidence type="ECO:0000313" key="11">
    <source>
        <dbReference type="Proteomes" id="UP000287651"/>
    </source>
</evidence>
<dbReference type="PANTHER" id="PTHR47101:SF1">
    <property type="entry name" value="PHOSPHATIDATE CYTIDYLYLTRANSFERASE 4, CHLOROPLASTIC"/>
    <property type="match status" value="1"/>
</dbReference>
<reference evidence="10 11" key="1">
    <citation type="journal article" date="2014" name="Agronomy (Basel)">
        <title>A Draft Genome Sequence for Ensete ventricosum, the Drought-Tolerant Tree Against Hunger.</title>
        <authorList>
            <person name="Harrison J."/>
            <person name="Moore K.A."/>
            <person name="Paszkiewicz K."/>
            <person name="Jones T."/>
            <person name="Grant M."/>
            <person name="Ambacheew D."/>
            <person name="Muzemil S."/>
            <person name="Studholme D.J."/>
        </authorList>
    </citation>
    <scope>NUCLEOTIDE SEQUENCE [LARGE SCALE GENOMIC DNA]</scope>
</reference>
<evidence type="ECO:0000313" key="10">
    <source>
        <dbReference type="EMBL" id="RRT57696.1"/>
    </source>
</evidence>
<keyword evidence="5" id="KW-0444">Lipid biosynthesis</keyword>
<dbReference type="EC" id="2.7.7.41" evidence="4"/>
<comment type="pathway">
    <text evidence="3">Lipid metabolism.</text>
</comment>
<keyword evidence="9" id="KW-0472">Membrane</keyword>
<dbReference type="GO" id="GO:0004605">
    <property type="term" value="F:phosphatidate cytidylyltransferase activity"/>
    <property type="evidence" value="ECO:0007669"/>
    <property type="project" value="UniProtKB-EC"/>
</dbReference>